<evidence type="ECO:0000256" key="7">
    <source>
        <dbReference type="ARBA" id="ARBA00022777"/>
    </source>
</evidence>
<evidence type="ECO:0000313" key="14">
    <source>
        <dbReference type="EMBL" id="VBB13740.1"/>
    </source>
</evidence>
<keyword evidence="5" id="KW-0808">Transferase</keyword>
<keyword evidence="15" id="KW-1185">Reference proteome</keyword>
<dbReference type="SUPFAM" id="SSF55874">
    <property type="entry name" value="ATPase domain of HSP90 chaperone/DNA topoisomerase II/histidine kinase"/>
    <property type="match status" value="1"/>
</dbReference>
<feature type="domain" description="HAMP" evidence="13">
    <location>
        <begin position="229"/>
        <end position="281"/>
    </location>
</feature>
<evidence type="ECO:0000256" key="5">
    <source>
        <dbReference type="ARBA" id="ARBA00022679"/>
    </source>
</evidence>
<evidence type="ECO:0000256" key="2">
    <source>
        <dbReference type="ARBA" id="ARBA00004370"/>
    </source>
</evidence>
<dbReference type="Gene3D" id="1.10.287.130">
    <property type="match status" value="1"/>
</dbReference>
<dbReference type="InterPro" id="IPR005467">
    <property type="entry name" value="His_kinase_dom"/>
</dbReference>
<keyword evidence="7 14" id="KW-0418">Kinase</keyword>
<dbReference type="PANTHER" id="PTHR45436">
    <property type="entry name" value="SENSOR HISTIDINE KINASE YKOH"/>
    <property type="match status" value="1"/>
</dbReference>
<evidence type="ECO:0000259" key="13">
    <source>
        <dbReference type="PROSITE" id="PS50885"/>
    </source>
</evidence>
<keyword evidence="4" id="KW-0597">Phosphoprotein</keyword>
<dbReference type="SUPFAM" id="SSF47384">
    <property type="entry name" value="Homodimeric domain of signal transducing histidine kinase"/>
    <property type="match status" value="1"/>
</dbReference>
<accession>A0AAJ5T5L0</accession>
<proteinExistence type="predicted"/>
<evidence type="ECO:0000256" key="8">
    <source>
        <dbReference type="ARBA" id="ARBA00022989"/>
    </source>
</evidence>
<feature type="transmembrane region" description="Helical" evidence="11">
    <location>
        <begin position="205"/>
        <end position="228"/>
    </location>
</feature>
<dbReference type="PANTHER" id="PTHR45436:SF1">
    <property type="entry name" value="SENSOR PROTEIN QSEC"/>
    <property type="match status" value="1"/>
</dbReference>
<dbReference type="CDD" id="cd00082">
    <property type="entry name" value="HisKA"/>
    <property type="match status" value="1"/>
</dbReference>
<dbReference type="CDD" id="cd00075">
    <property type="entry name" value="HATPase"/>
    <property type="match status" value="1"/>
</dbReference>
<dbReference type="SMART" id="SM00388">
    <property type="entry name" value="HisKA"/>
    <property type="match status" value="1"/>
</dbReference>
<reference evidence="14 15" key="1">
    <citation type="submission" date="2017-11" db="EMBL/GenBank/DDBJ databases">
        <authorList>
            <person name="Seth-Smith MB H."/>
        </authorList>
    </citation>
    <scope>NUCLEOTIDE SEQUENCE [LARGE SCALE GENOMIC DNA]</scope>
    <source>
        <strain evidence="14">E</strain>
    </source>
</reference>
<protein>
    <recommendedName>
        <fullName evidence="3">histidine kinase</fullName>
        <ecNumber evidence="3">2.7.13.3</ecNumber>
    </recommendedName>
</protein>
<feature type="domain" description="Histidine kinase" evidence="12">
    <location>
        <begin position="289"/>
        <end position="503"/>
    </location>
</feature>
<evidence type="ECO:0000256" key="6">
    <source>
        <dbReference type="ARBA" id="ARBA00022692"/>
    </source>
</evidence>
<dbReference type="InterPro" id="IPR050428">
    <property type="entry name" value="TCS_sensor_his_kinase"/>
</dbReference>
<evidence type="ECO:0000313" key="15">
    <source>
        <dbReference type="Proteomes" id="UP000268684"/>
    </source>
</evidence>
<dbReference type="InterPro" id="IPR013727">
    <property type="entry name" value="2CSK_N"/>
</dbReference>
<evidence type="ECO:0000256" key="1">
    <source>
        <dbReference type="ARBA" id="ARBA00000085"/>
    </source>
</evidence>
<dbReference type="Pfam" id="PF08521">
    <property type="entry name" value="2CSK_N"/>
    <property type="match status" value="1"/>
</dbReference>
<dbReference type="PROSITE" id="PS50109">
    <property type="entry name" value="HIS_KIN"/>
    <property type="match status" value="1"/>
</dbReference>
<dbReference type="Proteomes" id="UP000268684">
    <property type="component" value="Chromosome II"/>
</dbReference>
<keyword evidence="9" id="KW-0902">Two-component regulatory system</keyword>
<keyword evidence="6 11" id="KW-0812">Transmembrane</keyword>
<dbReference type="EC" id="2.7.13.3" evidence="3"/>
<dbReference type="PRINTS" id="PR00344">
    <property type="entry name" value="BCTRLSENSOR"/>
</dbReference>
<evidence type="ECO:0000256" key="4">
    <source>
        <dbReference type="ARBA" id="ARBA00022553"/>
    </source>
</evidence>
<gene>
    <name evidence="14" type="primary">qseC_5</name>
    <name evidence="14" type="ORF">BSTAB16_3925</name>
</gene>
<name>A0AAJ5T5L0_9BURK</name>
<evidence type="ECO:0000259" key="12">
    <source>
        <dbReference type="PROSITE" id="PS50109"/>
    </source>
</evidence>
<dbReference type="AlphaFoldDB" id="A0AAJ5T5L0"/>
<dbReference type="InterPro" id="IPR036097">
    <property type="entry name" value="HisK_dim/P_sf"/>
</dbReference>
<dbReference type="InterPro" id="IPR003594">
    <property type="entry name" value="HATPase_dom"/>
</dbReference>
<dbReference type="PROSITE" id="PS50885">
    <property type="entry name" value="HAMP"/>
    <property type="match status" value="1"/>
</dbReference>
<dbReference type="Pfam" id="PF02518">
    <property type="entry name" value="HATPase_c"/>
    <property type="match status" value="1"/>
</dbReference>
<dbReference type="GO" id="GO:0000155">
    <property type="term" value="F:phosphorelay sensor kinase activity"/>
    <property type="evidence" value="ECO:0007669"/>
    <property type="project" value="InterPro"/>
</dbReference>
<comment type="catalytic activity">
    <reaction evidence="1">
        <text>ATP + protein L-histidine = ADP + protein N-phospho-L-histidine.</text>
        <dbReference type="EC" id="2.7.13.3"/>
    </reaction>
</comment>
<dbReference type="InterPro" id="IPR003661">
    <property type="entry name" value="HisK_dim/P_dom"/>
</dbReference>
<dbReference type="InterPro" id="IPR004358">
    <property type="entry name" value="Sig_transdc_His_kin-like_C"/>
</dbReference>
<dbReference type="Gene3D" id="3.30.565.10">
    <property type="entry name" value="Histidine kinase-like ATPase, C-terminal domain"/>
    <property type="match status" value="1"/>
</dbReference>
<keyword evidence="8 11" id="KW-1133">Transmembrane helix</keyword>
<evidence type="ECO:0000256" key="3">
    <source>
        <dbReference type="ARBA" id="ARBA00012438"/>
    </source>
</evidence>
<organism evidence="14 15">
    <name type="scientific">Burkholderia stabilis</name>
    <dbReference type="NCBI Taxonomy" id="95485"/>
    <lineage>
        <taxon>Bacteria</taxon>
        <taxon>Pseudomonadati</taxon>
        <taxon>Pseudomonadota</taxon>
        <taxon>Betaproteobacteria</taxon>
        <taxon>Burkholderiales</taxon>
        <taxon>Burkholderiaceae</taxon>
        <taxon>Burkholderia</taxon>
        <taxon>Burkholderia cepacia complex</taxon>
    </lineage>
</organism>
<evidence type="ECO:0000256" key="11">
    <source>
        <dbReference type="SAM" id="Phobius"/>
    </source>
</evidence>
<keyword evidence="10 11" id="KW-0472">Membrane</keyword>
<evidence type="ECO:0000256" key="9">
    <source>
        <dbReference type="ARBA" id="ARBA00023012"/>
    </source>
</evidence>
<dbReference type="InterPro" id="IPR036890">
    <property type="entry name" value="HATPase_C_sf"/>
</dbReference>
<dbReference type="GO" id="GO:0005886">
    <property type="term" value="C:plasma membrane"/>
    <property type="evidence" value="ECO:0007669"/>
    <property type="project" value="TreeGrafter"/>
</dbReference>
<dbReference type="Pfam" id="PF00512">
    <property type="entry name" value="HisKA"/>
    <property type="match status" value="1"/>
</dbReference>
<evidence type="ECO:0000256" key="10">
    <source>
        <dbReference type="ARBA" id="ARBA00023136"/>
    </source>
</evidence>
<dbReference type="InterPro" id="IPR003660">
    <property type="entry name" value="HAMP_dom"/>
</dbReference>
<dbReference type="SMART" id="SM00387">
    <property type="entry name" value="HATPase_c"/>
    <property type="match status" value="1"/>
</dbReference>
<dbReference type="EMBL" id="LR025743">
    <property type="protein sequence ID" value="VBB13740.1"/>
    <property type="molecule type" value="Genomic_DNA"/>
</dbReference>
<comment type="subcellular location">
    <subcellularLocation>
        <location evidence="2">Membrane</location>
    </subcellularLocation>
</comment>
<sequence length="510" mass="55505">MSAAPRRGTCRPRPAVQARREAPRIFRCAPWRGPAEGIVTRPNLRTQVALWLLLPLLGLLALDSWLTYQRAMSAAHVAFDRTLSSSLKSIREGVRLNDGEIEVDLPYLALEMLESSDGGKIYYLIREDNGHTITGYPDLPLPQGRDAGDGALFVTRYYDVIYRGEQLRMAALRIPVHDVPTAQSRIVWVMVGETIEARQALAREILIGSLLQEGLLVVLALGIVWLGVGRGLRPLNRLSATVAARSEDDPTPLDTGAMPSELAPLVESINQYIGRTQRMQVARRRFFADAAHQLKTPLAAVQAGVELALRPDEQPRANGHLRRANGAVRQAAKIVQQLLSLSRLDSDSGQAVAHEPVALHRLARSVTLDWSPVARARDIDLGFEHEADVSVHGQPDLLGEMIGNLIDNAIRYAGDSAVITVRVSRDGEQARLDVIDNGPGVPADERDAVFERFHRGSKTQTVEGTGLGLSIVREIARVHQGSVTLADAAGGGLVVTIRLPAANDAEARDA</sequence>